<feature type="region of interest" description="Disordered" evidence="3">
    <location>
        <begin position="395"/>
        <end position="414"/>
    </location>
</feature>
<feature type="repeat" description="ANK" evidence="2">
    <location>
        <begin position="36"/>
        <end position="68"/>
    </location>
</feature>
<dbReference type="InterPro" id="IPR002110">
    <property type="entry name" value="Ankyrin_rpt"/>
</dbReference>
<dbReference type="SMART" id="SM00248">
    <property type="entry name" value="ANK"/>
    <property type="match status" value="4"/>
</dbReference>
<dbReference type="PRINTS" id="PR01415">
    <property type="entry name" value="ANKYRIN"/>
</dbReference>
<proteinExistence type="predicted"/>
<evidence type="ECO:0000313" key="6">
    <source>
        <dbReference type="EMBL" id="KAK9916251.1"/>
    </source>
</evidence>
<dbReference type="Gene3D" id="1.10.510.10">
    <property type="entry name" value="Transferase(Phosphotransferase) domain 1"/>
    <property type="match status" value="1"/>
</dbReference>
<protein>
    <submittedName>
        <fullName evidence="6">Uncharacterized protein</fullName>
    </submittedName>
</protein>
<accession>A0ABR2YX81</accession>
<dbReference type="PROSITE" id="PS51698">
    <property type="entry name" value="U_BOX"/>
    <property type="match status" value="1"/>
</dbReference>
<dbReference type="PANTHER" id="PTHR45647">
    <property type="entry name" value="OS02G0152300 PROTEIN"/>
    <property type="match status" value="1"/>
</dbReference>
<dbReference type="Gene3D" id="3.30.40.10">
    <property type="entry name" value="Zinc/RING finger domain, C3HC4 (zinc finger)"/>
    <property type="match status" value="1"/>
</dbReference>
<dbReference type="Gene3D" id="3.30.200.20">
    <property type="entry name" value="Phosphorylase Kinase, domain 1"/>
    <property type="match status" value="1"/>
</dbReference>
<dbReference type="SUPFAM" id="SSF57850">
    <property type="entry name" value="RING/U-box"/>
    <property type="match status" value="1"/>
</dbReference>
<feature type="repeat" description="ANK" evidence="2">
    <location>
        <begin position="69"/>
        <end position="101"/>
    </location>
</feature>
<feature type="compositionally biased region" description="Polar residues" evidence="3">
    <location>
        <begin position="201"/>
        <end position="224"/>
    </location>
</feature>
<dbReference type="Proteomes" id="UP001491310">
    <property type="component" value="Unassembled WGS sequence"/>
</dbReference>
<dbReference type="PROSITE" id="PS50297">
    <property type="entry name" value="ANK_REP_REGION"/>
    <property type="match status" value="3"/>
</dbReference>
<dbReference type="InterPro" id="IPR003613">
    <property type="entry name" value="Ubox_domain"/>
</dbReference>
<comment type="caution">
    <text evidence="6">The sequence shown here is derived from an EMBL/GenBank/DDBJ whole genome shotgun (WGS) entry which is preliminary data.</text>
</comment>
<sequence length="801" mass="83939">MGIQNSRLLLEAASNGSLSKLKSVLGKADVNATDQDGWAALHFSAWAGRLEVLEELLKHGADVNLRDKVGRTPLHLAALRGQAEAVGALCDHGALVNAVDDDGIAPIHKAVIHSNTEVAEELIACGADASLPLPTPLFEAATAGHAGAISVLLDAHADAGHKDREGKTAASEAPADVAALLRPGEPQGWMSLPRPLATWRSAEQTASGSRASPSADTGASSQSAEAAPSFWARLAWLGSPQVAPAANDSAQQSAPAMVHPSDVLQQGHRAREGTAAATATPSAPPLPRAFHGGLYSSDPDSSAQDLQPLMSYPSLHLANSAQATSGTLLVPPPTQWLSTDPTVSATANPQPRSEPMGVGRDTATEDPAQAPPADEQRRQSGRYGLLDDEVEDDADGAVQHSSAQACASDQDMELDQPGAATTSYTLFRPEVLWEATGGLSHDARLDHGACSSAHRAQLPAGLAGRGKRAVAVRAYDWGAWRALTLQPGHANVLAELCHPNLLPLLGVCPESRQIVYDLMLNGSVDDALHGRRPPEAAGPVRLDWAVRTRLGCEAAAALQHLHATSPAPLVHGRLQPSAILLDKHLQARLGDAGVAGVFGAHQVRQAMPYLAPEVAAGCRPTPASDVYSLGVVLLQLLTGSEPAGLVRHMADAARSGAIDRTTDPCAGSWPLEDSAELRQLALRCTAEDAGSRPRLASELLPALSRLSGRAESAVRFSTGATSSRDPPAMLICPITQDLMDDPVVAADGFTYSRAAIEEWLRSGHDTSPMTNLKLAHTHLTPSYTLRSVALEWRAARDKQSS</sequence>
<evidence type="ECO:0000256" key="2">
    <source>
        <dbReference type="PROSITE-ProRule" id="PRU00023"/>
    </source>
</evidence>
<dbReference type="PROSITE" id="PS50011">
    <property type="entry name" value="PROTEIN_KINASE_DOM"/>
    <property type="match status" value="1"/>
</dbReference>
<dbReference type="SMART" id="SM00504">
    <property type="entry name" value="Ubox"/>
    <property type="match status" value="1"/>
</dbReference>
<dbReference type="Pfam" id="PF07714">
    <property type="entry name" value="PK_Tyr_Ser-Thr"/>
    <property type="match status" value="1"/>
</dbReference>
<evidence type="ECO:0000256" key="1">
    <source>
        <dbReference type="ARBA" id="ARBA00022786"/>
    </source>
</evidence>
<evidence type="ECO:0000259" key="4">
    <source>
        <dbReference type="PROSITE" id="PS50011"/>
    </source>
</evidence>
<dbReference type="Gene3D" id="1.25.40.20">
    <property type="entry name" value="Ankyrin repeat-containing domain"/>
    <property type="match status" value="2"/>
</dbReference>
<dbReference type="EMBL" id="JALJOT010000003">
    <property type="protein sequence ID" value="KAK9916251.1"/>
    <property type="molecule type" value="Genomic_DNA"/>
</dbReference>
<dbReference type="PANTHER" id="PTHR45647:SF139">
    <property type="entry name" value="OS02G0152300 PROTEIN"/>
    <property type="match status" value="1"/>
</dbReference>
<dbReference type="PROSITE" id="PS50088">
    <property type="entry name" value="ANK_REPEAT"/>
    <property type="match status" value="3"/>
</dbReference>
<dbReference type="InterPro" id="IPR011009">
    <property type="entry name" value="Kinase-like_dom_sf"/>
</dbReference>
<evidence type="ECO:0000259" key="5">
    <source>
        <dbReference type="PROSITE" id="PS51698"/>
    </source>
</evidence>
<dbReference type="Pfam" id="PF12796">
    <property type="entry name" value="Ank_2"/>
    <property type="match status" value="1"/>
</dbReference>
<feature type="region of interest" description="Disordered" evidence="3">
    <location>
        <begin position="198"/>
        <end position="224"/>
    </location>
</feature>
<dbReference type="InterPro" id="IPR000719">
    <property type="entry name" value="Prot_kinase_dom"/>
</dbReference>
<keyword evidence="2" id="KW-0040">ANK repeat</keyword>
<dbReference type="CDD" id="cd16655">
    <property type="entry name" value="RING-Ubox_WDSUB1-like"/>
    <property type="match status" value="1"/>
</dbReference>
<dbReference type="Pfam" id="PF04564">
    <property type="entry name" value="U-box"/>
    <property type="match status" value="1"/>
</dbReference>
<feature type="domain" description="Protein kinase" evidence="4">
    <location>
        <begin position="439"/>
        <end position="703"/>
    </location>
</feature>
<feature type="region of interest" description="Disordered" evidence="3">
    <location>
        <begin position="267"/>
        <end position="307"/>
    </location>
</feature>
<evidence type="ECO:0000313" key="7">
    <source>
        <dbReference type="Proteomes" id="UP001491310"/>
    </source>
</evidence>
<feature type="region of interest" description="Disordered" evidence="3">
    <location>
        <begin position="329"/>
        <end position="381"/>
    </location>
</feature>
<dbReference type="SUPFAM" id="SSF56112">
    <property type="entry name" value="Protein kinase-like (PK-like)"/>
    <property type="match status" value="1"/>
</dbReference>
<evidence type="ECO:0000256" key="3">
    <source>
        <dbReference type="SAM" id="MobiDB-lite"/>
    </source>
</evidence>
<keyword evidence="1" id="KW-0833">Ubl conjugation pathway</keyword>
<keyword evidence="7" id="KW-1185">Reference proteome</keyword>
<dbReference type="InterPro" id="IPR001245">
    <property type="entry name" value="Ser-Thr/Tyr_kinase_cat_dom"/>
</dbReference>
<feature type="compositionally biased region" description="Polar residues" evidence="3">
    <location>
        <begin position="335"/>
        <end position="351"/>
    </location>
</feature>
<dbReference type="InterPro" id="IPR013083">
    <property type="entry name" value="Znf_RING/FYVE/PHD"/>
</dbReference>
<name>A0ABR2YX81_9CHLO</name>
<organism evidence="6 7">
    <name type="scientific">Coccomyxa subellipsoidea</name>
    <dbReference type="NCBI Taxonomy" id="248742"/>
    <lineage>
        <taxon>Eukaryota</taxon>
        <taxon>Viridiplantae</taxon>
        <taxon>Chlorophyta</taxon>
        <taxon>core chlorophytes</taxon>
        <taxon>Trebouxiophyceae</taxon>
        <taxon>Trebouxiophyceae incertae sedis</taxon>
        <taxon>Coccomyxaceae</taxon>
        <taxon>Coccomyxa</taxon>
    </lineage>
</organism>
<feature type="repeat" description="ANK" evidence="2">
    <location>
        <begin position="102"/>
        <end position="130"/>
    </location>
</feature>
<dbReference type="InterPro" id="IPR036770">
    <property type="entry name" value="Ankyrin_rpt-contain_sf"/>
</dbReference>
<reference evidence="6 7" key="1">
    <citation type="journal article" date="2024" name="Nat. Commun.">
        <title>Phylogenomics reveals the evolutionary origins of lichenization in chlorophyte algae.</title>
        <authorList>
            <person name="Puginier C."/>
            <person name="Libourel C."/>
            <person name="Otte J."/>
            <person name="Skaloud P."/>
            <person name="Haon M."/>
            <person name="Grisel S."/>
            <person name="Petersen M."/>
            <person name="Berrin J.G."/>
            <person name="Delaux P.M."/>
            <person name="Dal Grande F."/>
            <person name="Keller J."/>
        </authorList>
    </citation>
    <scope>NUCLEOTIDE SEQUENCE [LARGE SCALE GENOMIC DNA]</scope>
    <source>
        <strain evidence="6 7">SAG 216-7</strain>
    </source>
</reference>
<feature type="domain" description="U-box" evidence="5">
    <location>
        <begin position="725"/>
        <end position="799"/>
    </location>
</feature>
<gene>
    <name evidence="6" type="ORF">WJX75_000565</name>
</gene>
<dbReference type="InterPro" id="IPR051348">
    <property type="entry name" value="U-box_ubiquitin_ligases"/>
</dbReference>
<dbReference type="SUPFAM" id="SSF48403">
    <property type="entry name" value="Ankyrin repeat"/>
    <property type="match status" value="1"/>
</dbReference>